<dbReference type="GO" id="GO:0005737">
    <property type="term" value="C:cytoplasm"/>
    <property type="evidence" value="ECO:0007669"/>
    <property type="project" value="TreeGrafter"/>
</dbReference>
<dbReference type="InterPro" id="IPR050983">
    <property type="entry name" value="GST_Omega/HSP26"/>
</dbReference>
<dbReference type="STRING" id="3088.A0A383VCT6"/>
<protein>
    <recommendedName>
        <fullName evidence="1">GST C-terminal domain-containing protein</fullName>
    </recommendedName>
</protein>
<dbReference type="Pfam" id="PF13409">
    <property type="entry name" value="GST_N_2"/>
    <property type="match status" value="1"/>
</dbReference>
<dbReference type="InterPro" id="IPR010987">
    <property type="entry name" value="Glutathione-S-Trfase_C-like"/>
</dbReference>
<dbReference type="Gene3D" id="1.20.1050.10">
    <property type="match status" value="1"/>
</dbReference>
<evidence type="ECO:0000313" key="4">
    <source>
        <dbReference type="Proteomes" id="UP000256970"/>
    </source>
</evidence>
<feature type="domain" description="GST C-terminal" evidence="1">
    <location>
        <begin position="204"/>
        <end position="351"/>
    </location>
</feature>
<evidence type="ECO:0000313" key="2">
    <source>
        <dbReference type="EMBL" id="SZX62991.1"/>
    </source>
</evidence>
<gene>
    <name evidence="3" type="ORF">BQ4739_LOCUS11027</name>
    <name evidence="2" type="ORF">BQ4739_LOCUS3561</name>
</gene>
<organism evidence="2 4">
    <name type="scientific">Tetradesmus obliquus</name>
    <name type="common">Green alga</name>
    <name type="synonym">Acutodesmus obliquus</name>
    <dbReference type="NCBI Taxonomy" id="3088"/>
    <lineage>
        <taxon>Eukaryota</taxon>
        <taxon>Viridiplantae</taxon>
        <taxon>Chlorophyta</taxon>
        <taxon>core chlorophytes</taxon>
        <taxon>Chlorophyceae</taxon>
        <taxon>CS clade</taxon>
        <taxon>Sphaeropleales</taxon>
        <taxon>Scenedesmaceae</taxon>
        <taxon>Tetradesmus</taxon>
    </lineage>
</organism>
<dbReference type="InterPro" id="IPR036249">
    <property type="entry name" value="Thioredoxin-like_sf"/>
</dbReference>
<dbReference type="PANTHER" id="PTHR43968">
    <property type="match status" value="1"/>
</dbReference>
<evidence type="ECO:0000259" key="1">
    <source>
        <dbReference type="PROSITE" id="PS50405"/>
    </source>
</evidence>
<dbReference type="SUPFAM" id="SSF52833">
    <property type="entry name" value="Thioredoxin-like"/>
    <property type="match status" value="1"/>
</dbReference>
<dbReference type="CDD" id="cd00570">
    <property type="entry name" value="GST_N_family"/>
    <property type="match status" value="1"/>
</dbReference>
<dbReference type="InterPro" id="IPR040079">
    <property type="entry name" value="Glutathione_S-Trfase"/>
</dbReference>
<dbReference type="PANTHER" id="PTHR43968:SF14">
    <property type="entry name" value="GLUTATHIONE S-TRANSFERASE"/>
    <property type="match status" value="1"/>
</dbReference>
<reference evidence="2 4" key="1">
    <citation type="submission" date="2016-10" db="EMBL/GenBank/DDBJ databases">
        <authorList>
            <person name="Cai Z."/>
        </authorList>
    </citation>
    <scope>NUCLEOTIDE SEQUENCE [LARGE SCALE GENOMIC DNA]</scope>
</reference>
<dbReference type="Pfam" id="PF13410">
    <property type="entry name" value="GST_C_2"/>
    <property type="match status" value="1"/>
</dbReference>
<dbReference type="SUPFAM" id="SSF47616">
    <property type="entry name" value="GST C-terminal domain-like"/>
    <property type="match status" value="1"/>
</dbReference>
<dbReference type="InterPro" id="IPR004045">
    <property type="entry name" value="Glutathione_S-Trfase_N"/>
</dbReference>
<dbReference type="Proteomes" id="UP000256970">
    <property type="component" value="Unassembled WGS sequence"/>
</dbReference>
<dbReference type="Gene3D" id="3.40.30.10">
    <property type="entry name" value="Glutaredoxin"/>
    <property type="match status" value="1"/>
</dbReference>
<dbReference type="AlphaFoldDB" id="A0A383VCT6"/>
<dbReference type="EMBL" id="FNXT01001016">
    <property type="protein sequence ID" value="SZX70864.1"/>
    <property type="molecule type" value="Genomic_DNA"/>
</dbReference>
<evidence type="ECO:0000313" key="3">
    <source>
        <dbReference type="EMBL" id="SZX70864.1"/>
    </source>
</evidence>
<dbReference type="InterPro" id="IPR036282">
    <property type="entry name" value="Glutathione-S-Trfase_C_sf"/>
</dbReference>
<name>A0A383VCT6_TETOB</name>
<sequence>MSAMRAANTRICSRFAKPLVVPAPSARPKLLKPLAPRVGVLESLSIDEDGEITWDVVLPNTEDTDRISWPSESVLDGYQLRPGQVPAAAPTSTLPTRPDSLKRSNKPVVLVRDTNAWCPFCERVWLALEEKAVWLALEEKAVPYDCVLIELYNKPEWYKELVPTSLVPAVSFSEDGAVVWESKDILLALEERFPHANPLLPTDEEEKQKALEFLVELEACGIDKTGYAFMTGGRMIGRSAGSAFDQPPPDMAELEAAFVKSLEWFEGSALSRHEGPYLLGAEFSMLDIMMISSLERIGAGLPKFRNFNIRSNPAYPNTAAWFAALAERPAYQKVSSDDQTLQLLFQRMMGLTPGAAAAATRTSAAAAAAAAAAAFAKTQAEVAAAAASEKELQAAKNEAYDALQASAGDVVRDILAKSGVTRYQASPYGATTLSVNGHKPRVALPVREAVEKQVVRVMKALLLGSAGPKPDTSIAAAFGSVAAAFLRNRHQDCGQLGELSPAAAEQLCVACTQALTQSYADGVEALVFTPPEQGSAAAAASAEAAAKIKANKEAIVDDILQKSGIARRGRRSGSTYVSINGNKSQVSPAVRNAVTFHLDRLTTLLLTGSAGPRVTEPEAAAVGAAALAFFRNRASAPRDMSAAATVQFRAACDAVLADIY</sequence>
<dbReference type="SFLD" id="SFLDS00019">
    <property type="entry name" value="Glutathione_Transferase_(cytos"/>
    <property type="match status" value="1"/>
</dbReference>
<keyword evidence="4" id="KW-1185">Reference proteome</keyword>
<dbReference type="SFLD" id="SFLDG00358">
    <property type="entry name" value="Main_(cytGST)"/>
    <property type="match status" value="1"/>
</dbReference>
<proteinExistence type="predicted"/>
<accession>A0A383VCT6</accession>
<dbReference type="PROSITE" id="PS50405">
    <property type="entry name" value="GST_CTER"/>
    <property type="match status" value="1"/>
</dbReference>
<dbReference type="EMBL" id="FNXT01000276">
    <property type="protein sequence ID" value="SZX62991.1"/>
    <property type="molecule type" value="Genomic_DNA"/>
</dbReference>